<evidence type="ECO:0000313" key="5">
    <source>
        <dbReference type="EMBL" id="MBE3640516.1"/>
    </source>
</evidence>
<dbReference type="EMBL" id="JACVXA010000100">
    <property type="protein sequence ID" value="MBE3640516.1"/>
    <property type="molecule type" value="Genomic_DNA"/>
</dbReference>
<comment type="subcellular location">
    <subcellularLocation>
        <location evidence="1">Cell envelope</location>
    </subcellularLocation>
</comment>
<feature type="signal peptide" evidence="3">
    <location>
        <begin position="1"/>
        <end position="19"/>
    </location>
</feature>
<dbReference type="InterPro" id="IPR018976">
    <property type="entry name" value="Imelysin-like"/>
</dbReference>
<dbReference type="CDD" id="cd14659">
    <property type="entry name" value="Imelysin-like_IPPA"/>
    <property type="match status" value="1"/>
</dbReference>
<dbReference type="Gene3D" id="1.20.1420.20">
    <property type="entry name" value="M75 peptidase, HXXE motif"/>
    <property type="match status" value="1"/>
</dbReference>
<accession>A0A8J7CMJ7</accession>
<evidence type="ECO:0000256" key="1">
    <source>
        <dbReference type="ARBA" id="ARBA00004196"/>
    </source>
</evidence>
<evidence type="ECO:0000259" key="4">
    <source>
        <dbReference type="Pfam" id="PF09375"/>
    </source>
</evidence>
<sequence length="335" mass="35721">MRSPLFALCLALCPVVAAAAPTDVLQRAVTEHVQPGFDALARDAEALEQAAGATCDPADPELRAAFGTAWDDWIRISHLRFGPAEVDNRAFSLGLWPDARGFIPRTLQGLIDAEDPVIDDPAGFAEVSIAAHGFTALEFLLYDPQFAGAGDYGCRLLRRVAADIAATSAAIAADWRGPYAAAFLHPAPDAPYRSETEALGALYTAAMTGLQFTIEARLGRPMGEFDNPRPTRAEARRSGRSLRHVALSLEGTGRLALILAEEDPREAAALQAAYDRAVLTLGRLEDPALGEVADPMGRFRVEAAQQRIGDLREAVRAHVGGPLGLAEGFNSQDGD</sequence>
<dbReference type="AlphaFoldDB" id="A0A8J7CMJ7"/>
<dbReference type="Pfam" id="PF09375">
    <property type="entry name" value="Peptidase_M75"/>
    <property type="match status" value="1"/>
</dbReference>
<name>A0A8J7CMJ7_9RHOB</name>
<organism evidence="5 6">
    <name type="scientific">Mangrovicoccus algicola</name>
    <dbReference type="NCBI Taxonomy" id="2771008"/>
    <lineage>
        <taxon>Bacteria</taxon>
        <taxon>Pseudomonadati</taxon>
        <taxon>Pseudomonadota</taxon>
        <taxon>Alphaproteobacteria</taxon>
        <taxon>Rhodobacterales</taxon>
        <taxon>Paracoccaceae</taxon>
        <taxon>Mangrovicoccus</taxon>
    </lineage>
</organism>
<gene>
    <name evidence="5" type="ORF">ICN82_20115</name>
</gene>
<evidence type="ECO:0000313" key="6">
    <source>
        <dbReference type="Proteomes" id="UP000609121"/>
    </source>
</evidence>
<comment type="caution">
    <text evidence="5">The sequence shown here is derived from an EMBL/GenBank/DDBJ whole genome shotgun (WGS) entry which is preliminary data.</text>
</comment>
<feature type="chain" id="PRO_5035261744" evidence="3">
    <location>
        <begin position="20"/>
        <end position="335"/>
    </location>
</feature>
<evidence type="ECO:0000256" key="2">
    <source>
        <dbReference type="ARBA" id="ARBA00022729"/>
    </source>
</evidence>
<dbReference type="Proteomes" id="UP000609121">
    <property type="component" value="Unassembled WGS sequence"/>
</dbReference>
<keyword evidence="2 3" id="KW-0732">Signal</keyword>
<dbReference type="GO" id="GO:0030313">
    <property type="term" value="C:cell envelope"/>
    <property type="evidence" value="ECO:0007669"/>
    <property type="project" value="UniProtKB-SubCell"/>
</dbReference>
<evidence type="ECO:0000256" key="3">
    <source>
        <dbReference type="SAM" id="SignalP"/>
    </source>
</evidence>
<dbReference type="RefSeq" id="WP_193186820.1">
    <property type="nucleotide sequence ID" value="NZ_JACVXA010000100.1"/>
</dbReference>
<keyword evidence="6" id="KW-1185">Reference proteome</keyword>
<reference evidence="5" key="1">
    <citation type="submission" date="2020-09" db="EMBL/GenBank/DDBJ databases">
        <title>A novel bacterium of genus Mangrovicoccus, isolated from South China Sea.</title>
        <authorList>
            <person name="Huang H."/>
            <person name="Mo K."/>
            <person name="Hu Y."/>
        </authorList>
    </citation>
    <scope>NUCLEOTIDE SEQUENCE</scope>
    <source>
        <strain evidence="5">HB182678</strain>
    </source>
</reference>
<dbReference type="InterPro" id="IPR038352">
    <property type="entry name" value="Imelysin_sf"/>
</dbReference>
<protein>
    <submittedName>
        <fullName evidence="5">Imelysin family protein</fullName>
    </submittedName>
</protein>
<proteinExistence type="predicted"/>
<feature type="domain" description="Imelysin-like" evidence="4">
    <location>
        <begin position="34"/>
        <end position="313"/>
    </location>
</feature>
<dbReference type="InterPro" id="IPR034984">
    <property type="entry name" value="Imelysin-like_IPPA"/>
</dbReference>